<comment type="caution">
    <text evidence="8">The sequence shown here is derived from an EMBL/GenBank/DDBJ whole genome shotgun (WGS) entry which is preliminary data.</text>
</comment>
<evidence type="ECO:0000256" key="4">
    <source>
        <dbReference type="ARBA" id="ARBA00022989"/>
    </source>
</evidence>
<dbReference type="FunFam" id="1.20.1740.10:FF:000001">
    <property type="entry name" value="Amino acid permease"/>
    <property type="match status" value="1"/>
</dbReference>
<feature type="transmembrane region" description="Helical" evidence="6">
    <location>
        <begin position="197"/>
        <end position="219"/>
    </location>
</feature>
<dbReference type="Gene3D" id="1.20.1740.10">
    <property type="entry name" value="Amino acid/polyamine transporter I"/>
    <property type="match status" value="1"/>
</dbReference>
<evidence type="ECO:0000256" key="3">
    <source>
        <dbReference type="ARBA" id="ARBA00022692"/>
    </source>
</evidence>
<feature type="transmembrane region" description="Helical" evidence="6">
    <location>
        <begin position="124"/>
        <end position="143"/>
    </location>
</feature>
<keyword evidence="4 6" id="KW-1133">Transmembrane helix</keyword>
<gene>
    <name evidence="8" type="ORF">CQA57_04550</name>
</gene>
<name>A0A3D8J8H4_9HELI</name>
<dbReference type="InterPro" id="IPR004840">
    <property type="entry name" value="Amino_acid_permease_CS"/>
</dbReference>
<keyword evidence="9" id="KW-1185">Reference proteome</keyword>
<dbReference type="PANTHER" id="PTHR43495:SF5">
    <property type="entry name" value="GAMMA-AMINOBUTYRIC ACID PERMEASE"/>
    <property type="match status" value="1"/>
</dbReference>
<feature type="transmembrane region" description="Helical" evidence="6">
    <location>
        <begin position="40"/>
        <end position="63"/>
    </location>
</feature>
<evidence type="ECO:0000256" key="2">
    <source>
        <dbReference type="ARBA" id="ARBA00022448"/>
    </source>
</evidence>
<keyword evidence="2" id="KW-0813">Transport</keyword>
<evidence type="ECO:0000256" key="6">
    <source>
        <dbReference type="SAM" id="Phobius"/>
    </source>
</evidence>
<accession>A0A3D8J8H4</accession>
<dbReference type="Proteomes" id="UP000256695">
    <property type="component" value="Unassembled WGS sequence"/>
</dbReference>
<feature type="transmembrane region" description="Helical" evidence="6">
    <location>
        <begin position="355"/>
        <end position="378"/>
    </location>
</feature>
<evidence type="ECO:0000313" key="9">
    <source>
        <dbReference type="Proteomes" id="UP000256695"/>
    </source>
</evidence>
<feature type="transmembrane region" description="Helical" evidence="6">
    <location>
        <begin position="83"/>
        <end position="104"/>
    </location>
</feature>
<dbReference type="EMBL" id="NXLX01000009">
    <property type="protein sequence ID" value="RDU73580.1"/>
    <property type="molecule type" value="Genomic_DNA"/>
</dbReference>
<feature type="transmembrane region" description="Helical" evidence="6">
    <location>
        <begin position="399"/>
        <end position="418"/>
    </location>
</feature>
<feature type="transmembrane region" description="Helical" evidence="6">
    <location>
        <begin position="285"/>
        <end position="310"/>
    </location>
</feature>
<organism evidence="8 9">
    <name type="scientific">Helicobacter anseris</name>
    <dbReference type="NCBI Taxonomy" id="375926"/>
    <lineage>
        <taxon>Bacteria</taxon>
        <taxon>Pseudomonadati</taxon>
        <taxon>Campylobacterota</taxon>
        <taxon>Epsilonproteobacteria</taxon>
        <taxon>Campylobacterales</taxon>
        <taxon>Helicobacteraceae</taxon>
        <taxon>Helicobacter</taxon>
    </lineage>
</organism>
<dbReference type="Pfam" id="PF00324">
    <property type="entry name" value="AA_permease"/>
    <property type="match status" value="1"/>
</dbReference>
<sequence length="457" mass="50225">MDTQQEFHRIMKDRHLMMIAFGGVIGTGLFVATGENLHNAGALGTLLSYCIGAIIVYTVMLSLGELSSNFPNTSSFGDYAHRFISPSTGYVVTWLYWLTWVAALGGEFTAVGLLMQKWFPSVDVWIWASIFGIIIFALNIWTVKIFAEGEFLFSFIKVAAVIVFLILGGGVILFNLFDLGVSKTFENYYQDGWFPNGASAILMTILAVNFAFSGTEVIGVAVGETKNPQIAMPRAINATLWRLVVFFIGTVFIIATLLPHNDARMATSPFVAVLEKIGIPYAGDIMNFVIIVAIFSVSNSGLYASSRMLWSLGNQKKLPAFFGKVNKRGIPINAVIFSMIGSLSALSSLVFAPEIVFATLIGVSGFTSILTWMSVSLAQYNFRKTCTKEMLQKLPYKTPFMPFTPLIALFLCSASIIGCCFDTTQQIAIISTIIFIAICYAVYFLQNKYQTKKSSEG</sequence>
<feature type="transmembrane region" description="Helical" evidence="6">
    <location>
        <begin position="330"/>
        <end position="349"/>
    </location>
</feature>
<dbReference type="GO" id="GO:0055085">
    <property type="term" value="P:transmembrane transport"/>
    <property type="evidence" value="ECO:0007669"/>
    <property type="project" value="InterPro"/>
</dbReference>
<feature type="transmembrane region" description="Helical" evidence="6">
    <location>
        <begin position="424"/>
        <end position="445"/>
    </location>
</feature>
<dbReference type="PANTHER" id="PTHR43495">
    <property type="entry name" value="GABA PERMEASE"/>
    <property type="match status" value="1"/>
</dbReference>
<dbReference type="OrthoDB" id="5442866at2"/>
<evidence type="ECO:0000256" key="5">
    <source>
        <dbReference type="ARBA" id="ARBA00023136"/>
    </source>
</evidence>
<feature type="transmembrane region" description="Helical" evidence="6">
    <location>
        <begin position="240"/>
        <end position="258"/>
    </location>
</feature>
<proteinExistence type="predicted"/>
<dbReference type="GO" id="GO:0006865">
    <property type="term" value="P:amino acid transport"/>
    <property type="evidence" value="ECO:0007669"/>
    <property type="project" value="InterPro"/>
</dbReference>
<dbReference type="RefSeq" id="WP_115579052.1">
    <property type="nucleotide sequence ID" value="NZ_NXLX01000009.1"/>
</dbReference>
<evidence type="ECO:0000313" key="8">
    <source>
        <dbReference type="EMBL" id="RDU73580.1"/>
    </source>
</evidence>
<dbReference type="InterPro" id="IPR004841">
    <property type="entry name" value="AA-permease/SLC12A_dom"/>
</dbReference>
<feature type="domain" description="Amino acid permease/ SLC12A" evidence="7">
    <location>
        <begin position="15"/>
        <end position="449"/>
    </location>
</feature>
<dbReference type="PIRSF" id="PIRSF006060">
    <property type="entry name" value="AA_transporter"/>
    <property type="match status" value="1"/>
</dbReference>
<dbReference type="PROSITE" id="PS00218">
    <property type="entry name" value="AMINO_ACID_PERMEASE_1"/>
    <property type="match status" value="1"/>
</dbReference>
<dbReference type="AlphaFoldDB" id="A0A3D8J8H4"/>
<keyword evidence="3 6" id="KW-0812">Transmembrane</keyword>
<reference evidence="8 9" key="1">
    <citation type="submission" date="2018-04" db="EMBL/GenBank/DDBJ databases">
        <title>Novel Campyloabacter and Helicobacter Species and Strains.</title>
        <authorList>
            <person name="Mannion A.J."/>
            <person name="Shen Z."/>
            <person name="Fox J.G."/>
        </authorList>
    </citation>
    <scope>NUCLEOTIDE SEQUENCE [LARGE SCALE GENOMIC DNA]</scope>
    <source>
        <strain evidence="8 9">MIT 04-9362</strain>
    </source>
</reference>
<evidence type="ECO:0000259" key="7">
    <source>
        <dbReference type="Pfam" id="PF00324"/>
    </source>
</evidence>
<comment type="subcellular location">
    <subcellularLocation>
        <location evidence="1">Membrane</location>
        <topology evidence="1">Multi-pass membrane protein</topology>
    </subcellularLocation>
</comment>
<feature type="transmembrane region" description="Helical" evidence="6">
    <location>
        <begin position="155"/>
        <end position="177"/>
    </location>
</feature>
<keyword evidence="5 6" id="KW-0472">Membrane</keyword>
<protein>
    <submittedName>
        <fullName evidence="8">Amino acid permease</fullName>
    </submittedName>
</protein>
<evidence type="ECO:0000256" key="1">
    <source>
        <dbReference type="ARBA" id="ARBA00004141"/>
    </source>
</evidence>
<feature type="transmembrane region" description="Helical" evidence="6">
    <location>
        <begin position="16"/>
        <end position="34"/>
    </location>
</feature>
<dbReference type="GO" id="GO:0016020">
    <property type="term" value="C:membrane"/>
    <property type="evidence" value="ECO:0007669"/>
    <property type="project" value="UniProtKB-SubCell"/>
</dbReference>